<protein>
    <submittedName>
        <fullName evidence="6">AraC family transcriptional regulator</fullName>
    </submittedName>
</protein>
<dbReference type="EMBL" id="JACYNN010000014">
    <property type="protein sequence ID" value="MBD8108029.1"/>
    <property type="molecule type" value="Genomic_DNA"/>
</dbReference>
<keyword evidence="3" id="KW-0804">Transcription</keyword>
<dbReference type="GO" id="GO:0043565">
    <property type="term" value="F:sequence-specific DNA binding"/>
    <property type="evidence" value="ECO:0007669"/>
    <property type="project" value="InterPro"/>
</dbReference>
<comment type="caution">
    <text evidence="6">The sequence shown here is derived from an EMBL/GenBank/DDBJ whole genome shotgun (WGS) entry which is preliminary data.</text>
</comment>
<dbReference type="RefSeq" id="WP_137269825.1">
    <property type="nucleotide sequence ID" value="NZ_CP082141.1"/>
</dbReference>
<dbReference type="Gene3D" id="1.10.10.60">
    <property type="entry name" value="Homeodomain-like"/>
    <property type="match status" value="2"/>
</dbReference>
<dbReference type="Proteomes" id="UP000306393">
    <property type="component" value="Unassembled WGS sequence"/>
</dbReference>
<dbReference type="OrthoDB" id="9809338at2"/>
<evidence type="ECO:0000313" key="8">
    <source>
        <dbReference type="Proteomes" id="UP000661012"/>
    </source>
</evidence>
<dbReference type="SUPFAM" id="SSF46689">
    <property type="entry name" value="Homeodomain-like"/>
    <property type="match status" value="2"/>
</dbReference>
<evidence type="ECO:0000256" key="3">
    <source>
        <dbReference type="ARBA" id="ARBA00023163"/>
    </source>
</evidence>
<dbReference type="PROSITE" id="PS01124">
    <property type="entry name" value="HTH_ARAC_FAMILY_2"/>
    <property type="match status" value="1"/>
</dbReference>
<keyword evidence="1" id="KW-0805">Transcription regulation</keyword>
<name>A0A4U3EZB0_9GAMM</name>
<evidence type="ECO:0000256" key="1">
    <source>
        <dbReference type="ARBA" id="ARBA00023015"/>
    </source>
</evidence>
<dbReference type="Pfam" id="PF12833">
    <property type="entry name" value="HTH_18"/>
    <property type="match status" value="1"/>
</dbReference>
<dbReference type="Proteomes" id="UP000661012">
    <property type="component" value="Unassembled WGS sequence"/>
</dbReference>
<evidence type="ECO:0000256" key="2">
    <source>
        <dbReference type="ARBA" id="ARBA00023125"/>
    </source>
</evidence>
<evidence type="ECO:0000313" key="6">
    <source>
        <dbReference type="EMBL" id="TKJ86188.1"/>
    </source>
</evidence>
<reference evidence="6 7" key="1">
    <citation type="journal article" date="2019" name="Sci. Rep.">
        <title>Differences in resource use lead to coexistence of seed-transmitted microbial populations.</title>
        <authorList>
            <person name="Torres-Cortes G."/>
            <person name="Garcia B.J."/>
            <person name="Compant S."/>
            <person name="Rezki S."/>
            <person name="Jones P."/>
            <person name="Preveaux A."/>
            <person name="Briand M."/>
            <person name="Roulet A."/>
            <person name="Bouchez O."/>
            <person name="Jacobson D."/>
            <person name="Barret M."/>
        </authorList>
    </citation>
    <scope>NUCLEOTIDE SEQUENCE [LARGE SCALE GENOMIC DNA]</scope>
    <source>
        <strain evidence="6 7">CFBP13511</strain>
    </source>
</reference>
<dbReference type="InterPro" id="IPR050204">
    <property type="entry name" value="AraC_XylS_family_regulators"/>
</dbReference>
<dbReference type="EMBL" id="QGAC01000020">
    <property type="protein sequence ID" value="TKJ86188.1"/>
    <property type="molecule type" value="Genomic_DNA"/>
</dbReference>
<evidence type="ECO:0000313" key="7">
    <source>
        <dbReference type="Proteomes" id="UP000306393"/>
    </source>
</evidence>
<dbReference type="STRING" id="1219360.GCA_001571305_03764"/>
<proteinExistence type="predicted"/>
<evidence type="ECO:0000313" key="5">
    <source>
        <dbReference type="EMBL" id="MBD8108029.1"/>
    </source>
</evidence>
<dbReference type="InterPro" id="IPR009057">
    <property type="entry name" value="Homeodomain-like_sf"/>
</dbReference>
<dbReference type="PANTHER" id="PTHR46796:SF2">
    <property type="entry name" value="TRANSCRIPTIONAL REGULATORY PROTEIN"/>
    <property type="match status" value="1"/>
</dbReference>
<dbReference type="Pfam" id="PF02311">
    <property type="entry name" value="AraC_binding"/>
    <property type="match status" value="1"/>
</dbReference>
<organism evidence="6 7">
    <name type="scientific">Erwinia persicina</name>
    <dbReference type="NCBI Taxonomy" id="55211"/>
    <lineage>
        <taxon>Bacteria</taxon>
        <taxon>Pseudomonadati</taxon>
        <taxon>Pseudomonadota</taxon>
        <taxon>Gammaproteobacteria</taxon>
        <taxon>Enterobacterales</taxon>
        <taxon>Erwiniaceae</taxon>
        <taxon>Erwinia</taxon>
    </lineage>
</organism>
<gene>
    <name evidence="6" type="ORF">EpCFBP13511_18885</name>
    <name evidence="5" type="ORF">IFT93_16660</name>
</gene>
<keyword evidence="2" id="KW-0238">DNA-binding</keyword>
<dbReference type="InterPro" id="IPR018060">
    <property type="entry name" value="HTH_AraC"/>
</dbReference>
<dbReference type="SMART" id="SM00342">
    <property type="entry name" value="HTH_ARAC"/>
    <property type="match status" value="1"/>
</dbReference>
<feature type="domain" description="HTH araC/xylS-type" evidence="4">
    <location>
        <begin position="174"/>
        <end position="271"/>
    </location>
</feature>
<accession>A0A4U3EZB0</accession>
<dbReference type="AlphaFoldDB" id="A0A4U3EZB0"/>
<dbReference type="PANTHER" id="PTHR46796">
    <property type="entry name" value="HTH-TYPE TRANSCRIPTIONAL ACTIVATOR RHAS-RELATED"/>
    <property type="match status" value="1"/>
</dbReference>
<dbReference type="SUPFAM" id="SSF51215">
    <property type="entry name" value="Regulatory protein AraC"/>
    <property type="match status" value="1"/>
</dbReference>
<dbReference type="InterPro" id="IPR037923">
    <property type="entry name" value="HTH-like"/>
</dbReference>
<dbReference type="InterPro" id="IPR003313">
    <property type="entry name" value="AraC-bd"/>
</dbReference>
<dbReference type="GeneID" id="67478487"/>
<keyword evidence="8" id="KW-1185">Reference proteome</keyword>
<dbReference type="GO" id="GO:0003700">
    <property type="term" value="F:DNA-binding transcription factor activity"/>
    <property type="evidence" value="ECO:0007669"/>
    <property type="project" value="InterPro"/>
</dbReference>
<evidence type="ECO:0000259" key="4">
    <source>
        <dbReference type="PROSITE" id="PS01124"/>
    </source>
</evidence>
<sequence length="277" mass="31675">MDGVPEQFSDEQDRARFRHLSGRQGVELYRAHITRYAFEPHTHEAFGIGTIDRGAERFRYRGVQHLAPVDSLVLMNPDELHTGESATEGGWQYRMIYIEPQRLAALTGEPDWWFEQAVCHDPLRARQLSYLLGSLWQTDDPLALDGLLLTLCDLLRPHARIARPLAPEPRHRFDSVRDYLRANLCQRITLDELAALVSLSPFHFQRQFKAHYHVTPHQMLMAFRLYQASQLLRAGLPAADVAAAVGLTDQAHLTRSFAARYGITPGRYQQQVRAAVR</sequence>
<reference evidence="5 8" key="2">
    <citation type="journal article" date="2020" name="FEMS Microbiol. Ecol.">
        <title>Temporal dynamics of bacterial communities during seed development and maturation.</title>
        <authorList>
            <person name="Chesneau G."/>
            <person name="Torres-Cortes G."/>
            <person name="Briand M."/>
            <person name="Darrasse A."/>
            <person name="Preveaux A."/>
            <person name="Marais C."/>
            <person name="Jacques M.A."/>
            <person name="Shade A."/>
            <person name="Barret M."/>
        </authorList>
    </citation>
    <scope>NUCLEOTIDE SEQUENCE [LARGE SCALE GENOMIC DNA]</scope>
    <source>
        <strain evidence="5 8">CFBP13732</strain>
    </source>
</reference>